<dbReference type="InterPro" id="IPR053320">
    <property type="entry name" value="Protein_DD3-3_O-glyco"/>
</dbReference>
<feature type="region of interest" description="Disordered" evidence="1">
    <location>
        <begin position="23"/>
        <end position="62"/>
    </location>
</feature>
<dbReference type="STRING" id="7574.A0A1S3IJW3"/>
<organism evidence="3 5">
    <name type="scientific">Lingula anatina</name>
    <name type="common">Brachiopod</name>
    <name type="synonym">Lingula unguis</name>
    <dbReference type="NCBI Taxonomy" id="7574"/>
    <lineage>
        <taxon>Eukaryota</taxon>
        <taxon>Metazoa</taxon>
        <taxon>Spiralia</taxon>
        <taxon>Lophotrochozoa</taxon>
        <taxon>Brachiopoda</taxon>
        <taxon>Linguliformea</taxon>
        <taxon>Lingulata</taxon>
        <taxon>Lingulida</taxon>
        <taxon>Linguloidea</taxon>
        <taxon>Lingulidae</taxon>
        <taxon>Lingula</taxon>
    </lineage>
</organism>
<dbReference type="OrthoDB" id="167398at2759"/>
<feature type="signal peptide" evidence="2">
    <location>
        <begin position="1"/>
        <end position="16"/>
    </location>
</feature>
<dbReference type="GeneID" id="106164981"/>
<evidence type="ECO:0000256" key="1">
    <source>
        <dbReference type="SAM" id="MobiDB-lite"/>
    </source>
</evidence>
<dbReference type="KEGG" id="lak:106164981"/>
<sequence length="656" mass="73854">MLKLTCILLAVACATADIYMHNPRGSNNRLNERSANRRNANRAFDSQNNNRGGYNVGDKGTSAATTENEQYNMKYFQSSSASNGQSYLTVEWTNQHGCGGNEDTDPHKVNCNMVLQYMCQPDDGTASQADRLRDGLNTNNQGYTRPAARGELKSTYRGRKNNDVKPDRVLQEPHEWYDKCLVRERNKGLFTADQKLKSNSGLGTSGAIYTRQNPNGNRRGYECPEERDYYPYWHPTPWKDIAVLAENASMCNHYQTKSFNVQSYGECVEYYTGNDRRHFSRWNNQTKCESEPGNRWVEFSNYLEKAPRYTSGPACTGASGNGIQYIWAIPYDSPDGITKECLVALKQPECVEAPWTRSNHLGNGRDGVASNYTWVLPHFPSGKPQRCVLRIRYNISTDDFDPYFTDAESNKNLWKGVMSPVEQNPYVEIGAGHSPLRLAINTAQFGRTFQDRSHVFILKPRPAGTENHNIYNLNVRGKRGNIVQVYPAVEYDFIPNMLSMTENDLVHIQWTGSNSHNNGAPGGDGQTGDAGEGTTGTDRNNIVQIGVLDENFPLTFNKTTLWKNAEVKWIYHGKNINTPKNLALNMASSGYYQCKMASECASESAERKTKMNNLLNNAPASYEGALLKLKKGIYHYICSRNNNFTNRSQKGTIIVL</sequence>
<gene>
    <name evidence="4 5" type="primary">LOC106164981</name>
</gene>
<feature type="region of interest" description="Disordered" evidence="1">
    <location>
        <begin position="512"/>
        <end position="538"/>
    </location>
</feature>
<accession>A0A1S3IJW3</accession>
<dbReference type="RefSeq" id="XP_013398502.1">
    <property type="nucleotide sequence ID" value="XM_013543048.1"/>
</dbReference>
<reference evidence="4 5" key="1">
    <citation type="submission" date="2025-04" db="UniProtKB">
        <authorList>
            <consortium name="RefSeq"/>
        </authorList>
    </citation>
    <scope>IDENTIFICATION</scope>
    <source>
        <tissue evidence="4 5">Gonads</tissue>
    </source>
</reference>
<protein>
    <submittedName>
        <fullName evidence="4 5">Protein DD3-3</fullName>
    </submittedName>
</protein>
<name>A0A1S3IJW3_LINAN</name>
<keyword evidence="3" id="KW-1185">Reference proteome</keyword>
<feature type="chain" id="PRO_5014545834" evidence="2">
    <location>
        <begin position="17"/>
        <end position="656"/>
    </location>
</feature>
<evidence type="ECO:0000313" key="4">
    <source>
        <dbReference type="RefSeq" id="XP_013398501.1"/>
    </source>
</evidence>
<keyword evidence="2" id="KW-0732">Signal</keyword>
<proteinExistence type="predicted"/>
<evidence type="ECO:0000256" key="2">
    <source>
        <dbReference type="SAM" id="SignalP"/>
    </source>
</evidence>
<dbReference type="AlphaFoldDB" id="A0A1S3IJW3"/>
<dbReference type="Proteomes" id="UP000085678">
    <property type="component" value="Unplaced"/>
</dbReference>
<feature type="compositionally biased region" description="Gly residues" evidence="1">
    <location>
        <begin position="520"/>
        <end position="534"/>
    </location>
</feature>
<evidence type="ECO:0000313" key="5">
    <source>
        <dbReference type="RefSeq" id="XP_013398502.1"/>
    </source>
</evidence>
<dbReference type="RefSeq" id="XP_013398501.1">
    <property type="nucleotide sequence ID" value="XM_013543047.1"/>
</dbReference>
<evidence type="ECO:0000313" key="3">
    <source>
        <dbReference type="Proteomes" id="UP000085678"/>
    </source>
</evidence>
<dbReference type="PANTHER" id="PTHR35170">
    <property type="entry name" value="PROTEIN DD3-3"/>
    <property type="match status" value="1"/>
</dbReference>
<dbReference type="PANTHER" id="PTHR35170:SF2">
    <property type="entry name" value="PROTEIN DD3-3"/>
    <property type="match status" value="1"/>
</dbReference>